<evidence type="ECO:0000256" key="1">
    <source>
        <dbReference type="SAM" id="Phobius"/>
    </source>
</evidence>
<dbReference type="InterPro" id="IPR009793">
    <property type="entry name" value="DUF1361"/>
</dbReference>
<evidence type="ECO:0000313" key="3">
    <source>
        <dbReference type="Proteomes" id="UP000460298"/>
    </source>
</evidence>
<feature type="transmembrane region" description="Helical" evidence="1">
    <location>
        <begin position="32"/>
        <end position="53"/>
    </location>
</feature>
<gene>
    <name evidence="2" type="ORF">F9K24_00590</name>
</gene>
<organism evidence="2 3">
    <name type="scientific">Leptonema illini</name>
    <dbReference type="NCBI Taxonomy" id="183"/>
    <lineage>
        <taxon>Bacteria</taxon>
        <taxon>Pseudomonadati</taxon>
        <taxon>Spirochaetota</taxon>
        <taxon>Spirochaetia</taxon>
        <taxon>Leptospirales</taxon>
        <taxon>Leptospiraceae</taxon>
        <taxon>Leptonema</taxon>
    </lineage>
</organism>
<keyword evidence="1" id="KW-0472">Membrane</keyword>
<name>A0A833H5G1_9LEPT</name>
<comment type="caution">
    <text evidence="2">The sequence shown here is derived from an EMBL/GenBank/DDBJ whole genome shotgun (WGS) entry which is preliminary data.</text>
</comment>
<feature type="transmembrane region" description="Helical" evidence="1">
    <location>
        <begin position="182"/>
        <end position="202"/>
    </location>
</feature>
<feature type="transmembrane region" description="Helical" evidence="1">
    <location>
        <begin position="92"/>
        <end position="118"/>
    </location>
</feature>
<accession>A0A833H5G1</accession>
<dbReference type="EMBL" id="WBUI01000001">
    <property type="protein sequence ID" value="KAB2935548.1"/>
    <property type="molecule type" value="Genomic_DNA"/>
</dbReference>
<sequence>MTVLAVSCLASLALIEARQVFFQKYQYRFLVWNLFLAVIPLGIAYVAFVYYELRRRRMDVFFLLLLITWLLFFPNAPYIVTDFVHLKAKKGVPIWFDIVLLYSFSWNGLLAGLFSLRIMHLVISDRLNRFVGWLFVLAVLPLASFGIYLGRFQRWNSWDVVDNPRSLLIDSLKLLQTSPSDFHMASILALISLGLLLGYVMLVSVATMRYDKGEP</sequence>
<feature type="transmembrane region" description="Helical" evidence="1">
    <location>
        <begin position="130"/>
        <end position="149"/>
    </location>
</feature>
<dbReference type="Pfam" id="PF07099">
    <property type="entry name" value="DUF1361"/>
    <property type="match status" value="1"/>
</dbReference>
<feature type="transmembrane region" description="Helical" evidence="1">
    <location>
        <begin position="60"/>
        <end position="80"/>
    </location>
</feature>
<reference evidence="2 3" key="1">
    <citation type="submission" date="2019-10" db="EMBL/GenBank/DDBJ databases">
        <title>Extracellular Electron Transfer in a Candidatus Methanoperedens spp. Enrichment Culture.</title>
        <authorList>
            <person name="Berger S."/>
            <person name="Rangel Shaw D."/>
            <person name="Berben T."/>
            <person name="In 'T Zandt M."/>
            <person name="Frank J."/>
            <person name="Reimann J."/>
            <person name="Jetten M.S.M."/>
            <person name="Welte C.U."/>
        </authorList>
    </citation>
    <scope>NUCLEOTIDE SEQUENCE [LARGE SCALE GENOMIC DNA]</scope>
    <source>
        <strain evidence="2">SB12</strain>
    </source>
</reference>
<keyword evidence="1" id="KW-0812">Transmembrane</keyword>
<dbReference type="AlphaFoldDB" id="A0A833H5G1"/>
<protein>
    <submittedName>
        <fullName evidence="2">DUF1361 domain-containing protein</fullName>
    </submittedName>
</protein>
<evidence type="ECO:0000313" key="2">
    <source>
        <dbReference type="EMBL" id="KAB2935548.1"/>
    </source>
</evidence>
<keyword evidence="1" id="KW-1133">Transmembrane helix</keyword>
<proteinExistence type="predicted"/>
<dbReference type="Proteomes" id="UP000460298">
    <property type="component" value="Unassembled WGS sequence"/>
</dbReference>